<feature type="transmembrane region" description="Helical" evidence="1">
    <location>
        <begin position="6"/>
        <end position="27"/>
    </location>
</feature>
<evidence type="ECO:0000313" key="3">
    <source>
        <dbReference type="Proteomes" id="UP000294927"/>
    </source>
</evidence>
<comment type="caution">
    <text evidence="2">The sequence shown here is derived from an EMBL/GenBank/DDBJ whole genome shotgun (WGS) entry which is preliminary data.</text>
</comment>
<organism evidence="2 3">
    <name type="scientific">Actinophytocola oryzae</name>
    <dbReference type="NCBI Taxonomy" id="502181"/>
    <lineage>
        <taxon>Bacteria</taxon>
        <taxon>Bacillati</taxon>
        <taxon>Actinomycetota</taxon>
        <taxon>Actinomycetes</taxon>
        <taxon>Pseudonocardiales</taxon>
        <taxon>Pseudonocardiaceae</taxon>
    </lineage>
</organism>
<reference evidence="2 3" key="1">
    <citation type="submission" date="2019-03" db="EMBL/GenBank/DDBJ databases">
        <title>Genomic Encyclopedia of Archaeal and Bacterial Type Strains, Phase II (KMG-II): from individual species to whole genera.</title>
        <authorList>
            <person name="Goeker M."/>
        </authorList>
    </citation>
    <scope>NUCLEOTIDE SEQUENCE [LARGE SCALE GENOMIC DNA]</scope>
    <source>
        <strain evidence="2 3">DSM 45499</strain>
    </source>
</reference>
<dbReference type="Proteomes" id="UP000294927">
    <property type="component" value="Unassembled WGS sequence"/>
</dbReference>
<protein>
    <recommendedName>
        <fullName evidence="4">AAA domain-containing protein</fullName>
    </recommendedName>
</protein>
<evidence type="ECO:0000256" key="1">
    <source>
        <dbReference type="SAM" id="Phobius"/>
    </source>
</evidence>
<evidence type="ECO:0000313" key="2">
    <source>
        <dbReference type="EMBL" id="TDV41503.1"/>
    </source>
</evidence>
<dbReference type="Gene3D" id="3.40.50.300">
    <property type="entry name" value="P-loop containing nucleotide triphosphate hydrolases"/>
    <property type="match status" value="1"/>
</dbReference>
<dbReference type="OrthoDB" id="3635358at2"/>
<gene>
    <name evidence="2" type="ORF">CLV71_120193</name>
</gene>
<sequence length="457" mass="50222">MNLAQLVLSVTSGVTVAVLVAFGRFMWARKRVPVGPSRHVNRRTYLRAIHRASTDEKVRHLCALVPNLTPAHDRDQLTRLQHAWQAIDGRGSVQILTREDQDCLIAGAELLGLGIEVRVNRTLNTDDLSLHIFSGDSHLVVINHRDGSHDRPGQLVGLSPAQVFQSHFDNVWHTAAPLESVLAEEVLATLRPGDDAEAIAAQMRTVRTKYRLGAMAEEAVLRHVAFRHSAPVIFVTGLPGAGKSMVRRHLASKLTELRFQVDQLNDYLYAFRDFLHHAIDLGDGRGDGFTAHAGGAFQVRDEHDLEPALQALSRKVSAGRGRTPLSLVEFARSDLVAALQVFGDEVLSSAHVIHVHASEAARVLRLANRAQPPRVAINGQDVVIQPSDDHQLPSSAARSLYASDSFTQLRGLKEFAGRVHQIDNDTDDPGFARLDKALDTIIADIIRPYRPAGTITH</sequence>
<dbReference type="SUPFAM" id="SSF52540">
    <property type="entry name" value="P-loop containing nucleoside triphosphate hydrolases"/>
    <property type="match status" value="1"/>
</dbReference>
<proteinExistence type="predicted"/>
<keyword evidence="1" id="KW-0472">Membrane</keyword>
<keyword evidence="3" id="KW-1185">Reference proteome</keyword>
<keyword evidence="1" id="KW-1133">Transmembrane helix</keyword>
<keyword evidence="1" id="KW-0812">Transmembrane</keyword>
<dbReference type="EMBL" id="SOCP01000020">
    <property type="protein sequence ID" value="TDV41503.1"/>
    <property type="molecule type" value="Genomic_DNA"/>
</dbReference>
<dbReference type="RefSeq" id="WP_133907851.1">
    <property type="nucleotide sequence ID" value="NZ_SOCP01000020.1"/>
</dbReference>
<dbReference type="InterPro" id="IPR027417">
    <property type="entry name" value="P-loop_NTPase"/>
</dbReference>
<name>A0A4R7UXD2_9PSEU</name>
<accession>A0A4R7UXD2</accession>
<dbReference type="AlphaFoldDB" id="A0A4R7UXD2"/>
<evidence type="ECO:0008006" key="4">
    <source>
        <dbReference type="Google" id="ProtNLM"/>
    </source>
</evidence>